<dbReference type="AlphaFoldDB" id="A0A2Z2JB36"/>
<dbReference type="InterPro" id="IPR027417">
    <property type="entry name" value="P-loop_NTPase"/>
</dbReference>
<dbReference type="RefSeq" id="WP_086892474.1">
    <property type="nucleotide sequence ID" value="NZ_CP021252.1"/>
</dbReference>
<dbReference type="KEGG" id="cstr:CBE89_10540"/>
<dbReference type="Pfam" id="PF13191">
    <property type="entry name" value="AAA_16"/>
    <property type="match status" value="1"/>
</dbReference>
<dbReference type="Proteomes" id="UP000250197">
    <property type="component" value="Chromosome"/>
</dbReference>
<evidence type="ECO:0000313" key="3">
    <source>
        <dbReference type="Proteomes" id="UP000250197"/>
    </source>
</evidence>
<dbReference type="PANTHER" id="PTHR35894">
    <property type="entry name" value="GENERAL SECRETION PATHWAY PROTEIN A-RELATED"/>
    <property type="match status" value="1"/>
</dbReference>
<reference evidence="2 3" key="1">
    <citation type="submission" date="2017-05" db="EMBL/GenBank/DDBJ databases">
        <title>Complete genome sequence of Corynebacterium striatum KC-Na-1 isolated from Neophocaena asiaeorientalis in Korea.</title>
        <authorList>
            <person name="Kim J.H."/>
            <person name="Lee K."/>
        </authorList>
    </citation>
    <scope>NUCLEOTIDE SEQUENCE [LARGE SCALE GENOMIC DNA]</scope>
    <source>
        <strain evidence="2 3">KC-Na-01</strain>
    </source>
</reference>
<accession>A0A2Z2JB36</accession>
<proteinExistence type="predicted"/>
<dbReference type="EMBL" id="CP021252">
    <property type="protein sequence ID" value="ART22478.1"/>
    <property type="molecule type" value="Genomic_DNA"/>
</dbReference>
<dbReference type="SUPFAM" id="SSF52540">
    <property type="entry name" value="P-loop containing nucleoside triphosphate hydrolases"/>
    <property type="match status" value="1"/>
</dbReference>
<dbReference type="PANTHER" id="PTHR35894:SF1">
    <property type="entry name" value="PHOSPHORIBULOKINASE _ URIDINE KINASE FAMILY"/>
    <property type="match status" value="1"/>
</dbReference>
<evidence type="ECO:0000313" key="2">
    <source>
        <dbReference type="EMBL" id="ART22478.1"/>
    </source>
</evidence>
<evidence type="ECO:0000259" key="1">
    <source>
        <dbReference type="Pfam" id="PF13191"/>
    </source>
</evidence>
<organism evidence="2 3">
    <name type="scientific">Corynebacterium striatum</name>
    <dbReference type="NCBI Taxonomy" id="43770"/>
    <lineage>
        <taxon>Bacteria</taxon>
        <taxon>Bacillati</taxon>
        <taxon>Actinomycetota</taxon>
        <taxon>Actinomycetes</taxon>
        <taxon>Mycobacteriales</taxon>
        <taxon>Corynebacteriaceae</taxon>
        <taxon>Corynebacterium</taxon>
    </lineage>
</organism>
<sequence>MNTQRNPFKASLGASPPLLVGRSEAIRNFAYALEDGPGAHERISLIIGPRGIGKTVLLNAFEDEAHQQGWFTLSETATSGFVERLRSDIIRRLALDRAQLKSLNESILGIGAGVNWDTKAIAESTYSLRHALTDLLSYKRELDLKSGQQPSGVFITLDEMHHQRSDELIEFGATIQHLVREGEEIAVAMAGIPSSIKPLLSGKLKDGSNPNPVTFLRRANRIELGPVSDDDVRNALEAPLRNEAVSWEAKALDIAVSACQGYPFMIQLVGQSSFRERVVASDDTAQINSEAAARGVATARRKLGQLVHEPALSDLSDVDRTFLVYMAQDSGPSKIADIKARFGRGDSYVSNYRRRLLDAEMIVETRRGEVNFALPYLRDYLREHVTGLVAENLDA</sequence>
<protein>
    <recommendedName>
        <fullName evidence="1">Orc1-like AAA ATPase domain-containing protein</fullName>
    </recommendedName>
</protein>
<feature type="domain" description="Orc1-like AAA ATPase" evidence="1">
    <location>
        <begin position="19"/>
        <end position="176"/>
    </location>
</feature>
<dbReference type="InterPro" id="IPR041664">
    <property type="entry name" value="AAA_16"/>
</dbReference>
<gene>
    <name evidence="2" type="ORF">CBE89_10540</name>
</gene>
<dbReference type="Gene3D" id="3.40.50.300">
    <property type="entry name" value="P-loop containing nucleotide triphosphate hydrolases"/>
    <property type="match status" value="1"/>
</dbReference>
<dbReference type="InterPro" id="IPR052026">
    <property type="entry name" value="ExeA_AAA_ATPase_DNA-bind"/>
</dbReference>
<name>A0A2Z2JB36_CORST</name>